<evidence type="ECO:0000259" key="6">
    <source>
        <dbReference type="PROSITE" id="PS50835"/>
    </source>
</evidence>
<dbReference type="Gene3D" id="2.60.40.10">
    <property type="entry name" value="Immunoglobulins"/>
    <property type="match status" value="2"/>
</dbReference>
<dbReference type="Proteomes" id="UP000472268">
    <property type="component" value="Chromosome 16"/>
</dbReference>
<reference evidence="7" key="2">
    <citation type="submission" date="2025-08" db="UniProtKB">
        <authorList>
            <consortium name="Ensembl"/>
        </authorList>
    </citation>
    <scope>IDENTIFICATION</scope>
</reference>
<keyword evidence="2" id="KW-0677">Repeat</keyword>
<evidence type="ECO:0000256" key="3">
    <source>
        <dbReference type="ARBA" id="ARBA00023157"/>
    </source>
</evidence>
<reference evidence="7 8" key="1">
    <citation type="submission" date="2019-05" db="EMBL/GenBank/DDBJ databases">
        <title>A Chromosome-scale Meerkat (S. suricatta) Genome Assembly.</title>
        <authorList>
            <person name="Dudchenko O."/>
            <person name="Lieberman Aiden E."/>
            <person name="Tung J."/>
            <person name="Barreiro L.B."/>
            <person name="Clutton-Brock T.H."/>
        </authorList>
    </citation>
    <scope>NUCLEOTIDE SEQUENCE [LARGE SCALE GENOMIC DNA]</scope>
</reference>
<proteinExistence type="predicted"/>
<dbReference type="Ensembl" id="ENSSSUT00005027869.1">
    <property type="protein sequence ID" value="ENSSSUP00005024339.1"/>
    <property type="gene ID" value="ENSSSUG00005015862.1"/>
</dbReference>
<sequence length="383" mass="40605">MFVESAEVLGWWQVATPQRPSGGKAAGAEGRVQLGEPRTPRGTPCPAGCGLNGCPQGGTQVSQTDGSLAGLCAGQGGREPGGEHAFSYTLLSCAPNAPHPFSFLKGGPESRPGHQIPPPICFLPEPLPKPSLRVWPSSVAPPRSNVTLQCRSPTKDVHFTLRKGNIPLPFAQPPASTGGLAEFLLTDLRTSQAGKYTCEVHRGGLPSPPSDAVLLLVTGDFSKPSLQAHRRGVVTAGDNVTLQCQLQDYVFRRVMFALLKAGEVAPIQLRTPVGKETDFSLGTVTAGDSGNYSCVYFLYQAPFWASKPSDPLEVRVRAAPGALPASQMPANPGFSACHGQILAFLSSWCDSSWTPYTLTLDVEGRNPEKDGEAWDLNATLGHL</sequence>
<name>A0A673UIU1_SURSU</name>
<keyword evidence="3" id="KW-1015">Disulfide bond</keyword>
<dbReference type="Pfam" id="PF13895">
    <property type="entry name" value="Ig_2"/>
    <property type="match status" value="2"/>
</dbReference>
<dbReference type="SMART" id="SM00409">
    <property type="entry name" value="IG"/>
    <property type="match status" value="2"/>
</dbReference>
<dbReference type="AlphaFoldDB" id="A0A673UIU1"/>
<feature type="domain" description="Ig-like" evidence="6">
    <location>
        <begin position="224"/>
        <end position="294"/>
    </location>
</feature>
<dbReference type="FunFam" id="2.60.40.10:FF:000049">
    <property type="entry name" value="Leukocyte immunoglobulin-like receptor subfamily B member 1"/>
    <property type="match status" value="1"/>
</dbReference>
<dbReference type="GO" id="GO:0002764">
    <property type="term" value="P:immune response-regulating signaling pathway"/>
    <property type="evidence" value="ECO:0007669"/>
    <property type="project" value="TreeGrafter"/>
</dbReference>
<dbReference type="InterPro" id="IPR050412">
    <property type="entry name" value="Ig-like_Receptors_ImmuneReg"/>
</dbReference>
<dbReference type="InterPro" id="IPR036179">
    <property type="entry name" value="Ig-like_dom_sf"/>
</dbReference>
<evidence type="ECO:0000256" key="2">
    <source>
        <dbReference type="ARBA" id="ARBA00022737"/>
    </source>
</evidence>
<dbReference type="PROSITE" id="PS50835">
    <property type="entry name" value="IG_LIKE"/>
    <property type="match status" value="1"/>
</dbReference>
<evidence type="ECO:0000256" key="4">
    <source>
        <dbReference type="ARBA" id="ARBA00023180"/>
    </source>
</evidence>
<evidence type="ECO:0000313" key="7">
    <source>
        <dbReference type="Ensembl" id="ENSSSUP00005024339.1"/>
    </source>
</evidence>
<dbReference type="InterPro" id="IPR003599">
    <property type="entry name" value="Ig_sub"/>
</dbReference>
<dbReference type="PANTHER" id="PTHR11738">
    <property type="entry name" value="MHC CLASS I NK CELL RECEPTOR"/>
    <property type="match status" value="1"/>
</dbReference>
<dbReference type="FunFam" id="2.60.40.10:FF:000033">
    <property type="entry name" value="Killer cell immunoglobulin-like receptor"/>
    <property type="match status" value="1"/>
</dbReference>
<dbReference type="PANTHER" id="PTHR11738:SF157">
    <property type="entry name" value="T-CELL-INTERACTING, ACTIVATING RECEPTOR ON MYELOID CELLS PROTEIN 1"/>
    <property type="match status" value="1"/>
</dbReference>
<evidence type="ECO:0000313" key="8">
    <source>
        <dbReference type="Proteomes" id="UP000472268"/>
    </source>
</evidence>
<gene>
    <name evidence="7" type="primary">LOC115280074</name>
</gene>
<dbReference type="InterPro" id="IPR007110">
    <property type="entry name" value="Ig-like_dom"/>
</dbReference>
<keyword evidence="1" id="KW-0732">Signal</keyword>
<accession>A0A673UIU1</accession>
<dbReference type="SUPFAM" id="SSF48726">
    <property type="entry name" value="Immunoglobulin"/>
    <property type="match status" value="2"/>
</dbReference>
<dbReference type="GO" id="GO:0005886">
    <property type="term" value="C:plasma membrane"/>
    <property type="evidence" value="ECO:0007669"/>
    <property type="project" value="TreeGrafter"/>
</dbReference>
<organism evidence="7 8">
    <name type="scientific">Suricata suricatta</name>
    <name type="common">Meerkat</name>
    <dbReference type="NCBI Taxonomy" id="37032"/>
    <lineage>
        <taxon>Eukaryota</taxon>
        <taxon>Metazoa</taxon>
        <taxon>Chordata</taxon>
        <taxon>Craniata</taxon>
        <taxon>Vertebrata</taxon>
        <taxon>Euteleostomi</taxon>
        <taxon>Mammalia</taxon>
        <taxon>Eutheria</taxon>
        <taxon>Laurasiatheria</taxon>
        <taxon>Carnivora</taxon>
        <taxon>Feliformia</taxon>
        <taxon>Herpestidae</taxon>
        <taxon>Suricata</taxon>
    </lineage>
</organism>
<reference evidence="7" key="3">
    <citation type="submission" date="2025-09" db="UniProtKB">
        <authorList>
            <consortium name="Ensembl"/>
        </authorList>
    </citation>
    <scope>IDENTIFICATION</scope>
</reference>
<evidence type="ECO:0000256" key="1">
    <source>
        <dbReference type="ARBA" id="ARBA00022729"/>
    </source>
</evidence>
<protein>
    <recommendedName>
        <fullName evidence="6">Ig-like domain-containing protein</fullName>
    </recommendedName>
</protein>
<keyword evidence="5" id="KW-0393">Immunoglobulin domain</keyword>
<evidence type="ECO:0000256" key="5">
    <source>
        <dbReference type="ARBA" id="ARBA00023319"/>
    </source>
</evidence>
<keyword evidence="8" id="KW-1185">Reference proteome</keyword>
<dbReference type="InterPro" id="IPR013783">
    <property type="entry name" value="Ig-like_fold"/>
</dbReference>
<keyword evidence="4" id="KW-0325">Glycoprotein</keyword>